<dbReference type="EMBL" id="BARU01004478">
    <property type="protein sequence ID" value="GAH20837.1"/>
    <property type="molecule type" value="Genomic_DNA"/>
</dbReference>
<proteinExistence type="predicted"/>
<gene>
    <name evidence="1" type="ORF">S03H2_08996</name>
</gene>
<organism evidence="1">
    <name type="scientific">marine sediment metagenome</name>
    <dbReference type="NCBI Taxonomy" id="412755"/>
    <lineage>
        <taxon>unclassified sequences</taxon>
        <taxon>metagenomes</taxon>
        <taxon>ecological metagenomes</taxon>
    </lineage>
</organism>
<evidence type="ECO:0000313" key="1">
    <source>
        <dbReference type="EMBL" id="GAH20837.1"/>
    </source>
</evidence>
<reference evidence="1" key="1">
    <citation type="journal article" date="2014" name="Front. Microbiol.">
        <title>High frequency of phylogenetically diverse reductive dehalogenase-homologous genes in deep subseafloor sedimentary metagenomes.</title>
        <authorList>
            <person name="Kawai M."/>
            <person name="Futagami T."/>
            <person name="Toyoda A."/>
            <person name="Takaki Y."/>
            <person name="Nishi S."/>
            <person name="Hori S."/>
            <person name="Arai W."/>
            <person name="Tsubouchi T."/>
            <person name="Morono Y."/>
            <person name="Uchiyama I."/>
            <person name="Ito T."/>
            <person name="Fujiyama A."/>
            <person name="Inagaki F."/>
            <person name="Takami H."/>
        </authorList>
    </citation>
    <scope>NUCLEOTIDE SEQUENCE</scope>
    <source>
        <strain evidence="1">Expedition CK06-06</strain>
    </source>
</reference>
<comment type="caution">
    <text evidence="1">The sequence shown here is derived from an EMBL/GenBank/DDBJ whole genome shotgun (WGS) entry which is preliminary data.</text>
</comment>
<sequence>MQMGRSPSAWRRRFVKKMKRRALKFQEDATTPEEYLAWNKVAGWCESILSYSVLREKGDLGLYHVPDETIDEILNSEKTENG</sequence>
<accession>X1DKU7</accession>
<protein>
    <submittedName>
        <fullName evidence="1">Uncharacterized protein</fullName>
    </submittedName>
</protein>
<name>X1DKU7_9ZZZZ</name>
<dbReference type="AlphaFoldDB" id="X1DKU7"/>